<dbReference type="AlphaFoldDB" id="A0A7R9KVV3"/>
<evidence type="ECO:0000259" key="15">
    <source>
        <dbReference type="Pfam" id="PF10613"/>
    </source>
</evidence>
<dbReference type="Pfam" id="PF00060">
    <property type="entry name" value="Lig_chan"/>
    <property type="match status" value="1"/>
</dbReference>
<dbReference type="PANTHER" id="PTHR42643:SF24">
    <property type="entry name" value="IONOTROPIC RECEPTOR 60A"/>
    <property type="match status" value="1"/>
</dbReference>
<evidence type="ECO:0000256" key="12">
    <source>
        <dbReference type="ARBA" id="ARBA00023303"/>
    </source>
</evidence>
<evidence type="ECO:0000313" key="17">
    <source>
        <dbReference type="Proteomes" id="UP000759131"/>
    </source>
</evidence>
<dbReference type="EMBL" id="CAJPIZ010008055">
    <property type="protein sequence ID" value="CAG2110819.1"/>
    <property type="molecule type" value="Genomic_DNA"/>
</dbReference>
<protein>
    <recommendedName>
        <fullName evidence="18">Ionotropic receptor</fullName>
    </recommendedName>
</protein>
<keyword evidence="8 13" id="KW-0472">Membrane</keyword>
<evidence type="ECO:0000256" key="5">
    <source>
        <dbReference type="ARBA" id="ARBA00022692"/>
    </source>
</evidence>
<dbReference type="GO" id="GO:0050906">
    <property type="term" value="P:detection of stimulus involved in sensory perception"/>
    <property type="evidence" value="ECO:0007669"/>
    <property type="project" value="UniProtKB-ARBA"/>
</dbReference>
<evidence type="ECO:0000256" key="2">
    <source>
        <dbReference type="ARBA" id="ARBA00008685"/>
    </source>
</evidence>
<feature type="transmembrane region" description="Helical" evidence="13">
    <location>
        <begin position="131"/>
        <end position="152"/>
    </location>
</feature>
<dbReference type="PANTHER" id="PTHR42643">
    <property type="entry name" value="IONOTROPIC RECEPTOR 20A-RELATED"/>
    <property type="match status" value="1"/>
</dbReference>
<proteinExistence type="inferred from homology"/>
<evidence type="ECO:0000256" key="6">
    <source>
        <dbReference type="ARBA" id="ARBA00022989"/>
    </source>
</evidence>
<feature type="non-terminal residue" evidence="16">
    <location>
        <position position="745"/>
    </location>
</feature>
<evidence type="ECO:0000256" key="4">
    <source>
        <dbReference type="ARBA" id="ARBA00022475"/>
    </source>
</evidence>
<organism evidence="16">
    <name type="scientific">Medioppia subpectinata</name>
    <dbReference type="NCBI Taxonomy" id="1979941"/>
    <lineage>
        <taxon>Eukaryota</taxon>
        <taxon>Metazoa</taxon>
        <taxon>Ecdysozoa</taxon>
        <taxon>Arthropoda</taxon>
        <taxon>Chelicerata</taxon>
        <taxon>Arachnida</taxon>
        <taxon>Acari</taxon>
        <taxon>Acariformes</taxon>
        <taxon>Sarcoptiformes</taxon>
        <taxon>Oribatida</taxon>
        <taxon>Brachypylina</taxon>
        <taxon>Oppioidea</taxon>
        <taxon>Oppiidae</taxon>
        <taxon>Medioppia</taxon>
    </lineage>
</organism>
<sequence length="745" mass="84737">IPPFTYLHEVNSSWLMDRGIEYQFLHLMSGHFNFTYRLIRCYAMGAKQANNTWTGLLGLINQTMADIALGGISLTDERSDAAHFSQPHIQTGCIDSDVRDNFMDIKWLVVNTALRQQCPVCIPHRLRLLMVFWLLATLVLTSSYSGCLYSLMAFPTRTKTINTVEELATAQSQHTIQVMATKNGAYYNMIMKSNTGVGMELKKGLKGVSNTIAGINMIAKSDKQLAQISFREALIYNMYKSGATRLHIPPDTDESTLFMDLLTVGFRKDFPYKNEINKFISGVKKSGLMDFWKVSEMRRIISGVKKSGLMDFWKIPPFVYLREVNGTWIMNRGIEAELLHLMSRMELKRYTRSLTCCYVPDLRSPINEIVLRQNSSLPLIPGSLRPVFTGWLWACLVLTSSYSGCLYSLMSFPTRVKTINTVEELAEAQREHRVRVIATTSDAYYEADIGLSGISVTEQRREVSEFTESHFITALFAIIISIYLIQHVRYDGCKISIKWTVVEIVLRQNSSLPLIPGSLRPVFTGWLWACLVLTSSYSGCLYSLMSFPTRVKTINTVEELAEAQREHRVRVIATTSDAYYDMIRNSKTGLGQYLASDLIGSETDGKAVDAVKTSDKELAFITFREALQYEMLKSGADSFYIPPESEDSVLFRDILAVPMRKDFEHKIAVNRFIASVKKSGFIDYWRAVEMRQISIDFNAIHTYIDMNSNVNQDNHNFIPIYLSQLNSAIFAFMIDCVQQNILKKK</sequence>
<feature type="domain" description="Ionotropic glutamate receptor L-glutamate and glycine-binding" evidence="15">
    <location>
        <begin position="18"/>
        <end position="92"/>
    </location>
</feature>
<evidence type="ECO:0000259" key="14">
    <source>
        <dbReference type="Pfam" id="PF00060"/>
    </source>
</evidence>
<name>A0A7R9KVV3_9ACAR</name>
<accession>A0A7R9KVV3</accession>
<dbReference type="InterPro" id="IPR001320">
    <property type="entry name" value="Iontro_rcpt_C"/>
</dbReference>
<evidence type="ECO:0000256" key="3">
    <source>
        <dbReference type="ARBA" id="ARBA00022448"/>
    </source>
</evidence>
<reference evidence="16" key="1">
    <citation type="submission" date="2020-11" db="EMBL/GenBank/DDBJ databases">
        <authorList>
            <person name="Tran Van P."/>
        </authorList>
    </citation>
    <scope>NUCLEOTIDE SEQUENCE</scope>
</reference>
<dbReference type="InterPro" id="IPR019594">
    <property type="entry name" value="Glu/Gly-bd"/>
</dbReference>
<keyword evidence="9" id="KW-0675">Receptor</keyword>
<keyword evidence="17" id="KW-1185">Reference proteome</keyword>
<dbReference type="GO" id="GO:0005886">
    <property type="term" value="C:plasma membrane"/>
    <property type="evidence" value="ECO:0007669"/>
    <property type="project" value="UniProtKB-SubCell"/>
</dbReference>
<evidence type="ECO:0000256" key="1">
    <source>
        <dbReference type="ARBA" id="ARBA00004651"/>
    </source>
</evidence>
<keyword evidence="7" id="KW-0406">Ion transport</keyword>
<evidence type="ECO:0000256" key="13">
    <source>
        <dbReference type="SAM" id="Phobius"/>
    </source>
</evidence>
<evidence type="ECO:0000313" key="16">
    <source>
        <dbReference type="EMBL" id="CAD7630389.1"/>
    </source>
</evidence>
<keyword evidence="6 13" id="KW-1133">Transmembrane helix</keyword>
<evidence type="ECO:0008006" key="18">
    <source>
        <dbReference type="Google" id="ProtNLM"/>
    </source>
</evidence>
<evidence type="ECO:0000256" key="7">
    <source>
        <dbReference type="ARBA" id="ARBA00023065"/>
    </source>
</evidence>
<dbReference type="Gene3D" id="3.40.190.10">
    <property type="entry name" value="Periplasmic binding protein-like II"/>
    <property type="match status" value="1"/>
</dbReference>
<dbReference type="GO" id="GO:0015276">
    <property type="term" value="F:ligand-gated monoatomic ion channel activity"/>
    <property type="evidence" value="ECO:0007669"/>
    <property type="project" value="InterPro"/>
</dbReference>
<keyword evidence="10" id="KW-0325">Glycoprotein</keyword>
<evidence type="ECO:0000256" key="9">
    <source>
        <dbReference type="ARBA" id="ARBA00023170"/>
    </source>
</evidence>
<feature type="transmembrane region" description="Helical" evidence="13">
    <location>
        <begin position="469"/>
        <end position="486"/>
    </location>
</feature>
<dbReference type="Pfam" id="PF10613">
    <property type="entry name" value="Lig_chan-Glu_bd"/>
    <property type="match status" value="1"/>
</dbReference>
<dbReference type="SUPFAM" id="SSF53850">
    <property type="entry name" value="Periplasmic binding protein-like II"/>
    <property type="match status" value="2"/>
</dbReference>
<comment type="similarity">
    <text evidence="2">Belongs to the glutamate-gated ion channel (TC 1.A.10.1) family.</text>
</comment>
<dbReference type="InterPro" id="IPR052192">
    <property type="entry name" value="Insect_Ionotropic_Sensory_Rcpt"/>
</dbReference>
<dbReference type="OrthoDB" id="6506860at2759"/>
<gene>
    <name evidence="16" type="ORF">OSB1V03_LOCUS10802</name>
</gene>
<keyword evidence="11" id="KW-1071">Ligand-gated ion channel</keyword>
<feature type="domain" description="Ionotropic glutamate receptor C-terminal" evidence="14">
    <location>
        <begin position="96"/>
        <end position="173"/>
    </location>
</feature>
<feature type="transmembrane region" description="Helical" evidence="13">
    <location>
        <begin position="390"/>
        <end position="410"/>
    </location>
</feature>
<evidence type="ECO:0000256" key="8">
    <source>
        <dbReference type="ARBA" id="ARBA00023136"/>
    </source>
</evidence>
<dbReference type="Proteomes" id="UP000759131">
    <property type="component" value="Unassembled WGS sequence"/>
</dbReference>
<keyword evidence="12" id="KW-0407">Ion channel</keyword>
<comment type="subcellular location">
    <subcellularLocation>
        <location evidence="1">Cell membrane</location>
        <topology evidence="1">Multi-pass membrane protein</topology>
    </subcellularLocation>
</comment>
<dbReference type="EMBL" id="OC862630">
    <property type="protein sequence ID" value="CAD7630389.1"/>
    <property type="molecule type" value="Genomic_DNA"/>
</dbReference>
<keyword evidence="5 13" id="KW-0812">Transmembrane</keyword>
<keyword evidence="3" id="KW-0813">Transport</keyword>
<keyword evidence="4" id="KW-1003">Cell membrane</keyword>
<evidence type="ECO:0000256" key="11">
    <source>
        <dbReference type="ARBA" id="ARBA00023286"/>
    </source>
</evidence>
<feature type="transmembrane region" description="Helical" evidence="13">
    <location>
        <begin position="526"/>
        <end position="545"/>
    </location>
</feature>
<dbReference type="Gene3D" id="1.10.287.70">
    <property type="match status" value="1"/>
</dbReference>
<evidence type="ECO:0000256" key="10">
    <source>
        <dbReference type="ARBA" id="ARBA00023180"/>
    </source>
</evidence>